<accession>A0A8J5LYI5</accession>
<protein>
    <recommendedName>
        <fullName evidence="3">HTH CENPB-type domain-containing protein</fullName>
    </recommendedName>
</protein>
<reference evidence="1" key="1">
    <citation type="submission" date="2021-01" db="EMBL/GenBank/DDBJ databases">
        <title>Phytophthora aleatoria, a newly-described species from Pinus radiata is distinct from Phytophthora cactorum isolates based on comparative genomics.</title>
        <authorList>
            <person name="Mcdougal R."/>
            <person name="Panda P."/>
            <person name="Williams N."/>
            <person name="Studholme D.J."/>
        </authorList>
    </citation>
    <scope>NUCLEOTIDE SEQUENCE</scope>
    <source>
        <strain evidence="1">NZFS 4037</strain>
    </source>
</reference>
<sequence length="93" mass="10533">LKYVRSKSVATVLPADVDPELVQWINVLRKHGPPESAKMLESQAKETASDYNISSFMTSWHWRNGVHEAARAQHPYTNSPRTSFVSGCRIYSN</sequence>
<dbReference type="Proteomes" id="UP000709295">
    <property type="component" value="Unassembled WGS sequence"/>
</dbReference>
<comment type="caution">
    <text evidence="1">The sequence shown here is derived from an EMBL/GenBank/DDBJ whole genome shotgun (WGS) entry which is preliminary data.</text>
</comment>
<keyword evidence="2" id="KW-1185">Reference proteome</keyword>
<proteinExistence type="predicted"/>
<name>A0A8J5LYI5_9STRA</name>
<gene>
    <name evidence="1" type="ORF">JG688_00013463</name>
</gene>
<evidence type="ECO:0000313" key="1">
    <source>
        <dbReference type="EMBL" id="KAG6952024.1"/>
    </source>
</evidence>
<evidence type="ECO:0000313" key="2">
    <source>
        <dbReference type="Proteomes" id="UP000709295"/>
    </source>
</evidence>
<dbReference type="EMBL" id="JAENGY010001145">
    <property type="protein sequence ID" value="KAG6952024.1"/>
    <property type="molecule type" value="Genomic_DNA"/>
</dbReference>
<feature type="non-terminal residue" evidence="1">
    <location>
        <position position="1"/>
    </location>
</feature>
<evidence type="ECO:0008006" key="3">
    <source>
        <dbReference type="Google" id="ProtNLM"/>
    </source>
</evidence>
<dbReference type="AlphaFoldDB" id="A0A8J5LYI5"/>
<organism evidence="1 2">
    <name type="scientific">Phytophthora aleatoria</name>
    <dbReference type="NCBI Taxonomy" id="2496075"/>
    <lineage>
        <taxon>Eukaryota</taxon>
        <taxon>Sar</taxon>
        <taxon>Stramenopiles</taxon>
        <taxon>Oomycota</taxon>
        <taxon>Peronosporomycetes</taxon>
        <taxon>Peronosporales</taxon>
        <taxon>Peronosporaceae</taxon>
        <taxon>Phytophthora</taxon>
    </lineage>
</organism>